<dbReference type="GO" id="GO:0016301">
    <property type="term" value="F:kinase activity"/>
    <property type="evidence" value="ECO:0007669"/>
    <property type="project" value="UniProtKB-KW"/>
</dbReference>
<sequence>MSDAPRVLLIGPAPGWEREMWPQAAVEHVPAEAAVVAQRLHAGKYDAVIARPEILTPLLERFQRDELILQNIDKGLAVLDAEGRILWANPTLRLYTQGDPVGRPFLEALQARVAAVGDFLDPQRRAEADWHSPSTSRLEDPLGPARQGRVVHLRLFCPTCSDQPYLEADIRPVLGPDGQVTQLVVLLRNVTPEIVQQQKLDALHQAGRELAGLSPEQLAEMDVRSRIELLKQNLRHCIHDLLHYDTIEVRLLDRKTGELIPLLQDGMLPEAAHRKLYARPTDNGVTGYVAYTGRSYLCPDTTKDPLYLQGAPGARSSMTVPLKFHDEVIGTLNVESPRVNGFGPEDLQFTELFSKEIAAALHTLDLLSAQQICTASQSIDAVNKEIALPLDEVVAGASVLLEQFQPTHPEVAERLRKMRAAARAVKEGVAQVGKNLLLGPLAPTGESPLRGRRFLVIDSDEQMRRQAHLVLSRLGAIVETAATASDGLAMAASSDYDVILQEVKPPDLGGYECYRRLRSASPRALIAMTTGFGYDTAHSILKARADGMKHVLYKPFRQDQILKLLPDLPPPLAPTPISPAAPASTETDTPPASPAPPATETSMTASNALPTPNPSHLPPASSAEPQPSPTVTAPPN</sequence>
<feature type="domain" description="Response regulatory" evidence="6">
    <location>
        <begin position="453"/>
        <end position="569"/>
    </location>
</feature>
<evidence type="ECO:0000313" key="7">
    <source>
        <dbReference type="EMBL" id="MBA2227772.1"/>
    </source>
</evidence>
<evidence type="ECO:0000256" key="2">
    <source>
        <dbReference type="ARBA" id="ARBA00022679"/>
    </source>
</evidence>
<evidence type="ECO:0000256" key="4">
    <source>
        <dbReference type="PROSITE-ProRule" id="PRU00169"/>
    </source>
</evidence>
<dbReference type="AlphaFoldDB" id="A0A7V8VH86"/>
<dbReference type="PANTHER" id="PTHR44591">
    <property type="entry name" value="STRESS RESPONSE REGULATOR PROTEIN 1"/>
    <property type="match status" value="1"/>
</dbReference>
<dbReference type="PANTHER" id="PTHR44591:SF3">
    <property type="entry name" value="RESPONSE REGULATORY DOMAIN-CONTAINING PROTEIN"/>
    <property type="match status" value="1"/>
</dbReference>
<comment type="caution">
    <text evidence="7">The sequence shown here is derived from an EMBL/GenBank/DDBJ whole genome shotgun (WGS) entry which is preliminary data.</text>
</comment>
<dbReference type="EMBL" id="JACEFB010000019">
    <property type="protein sequence ID" value="MBA2227772.1"/>
    <property type="molecule type" value="Genomic_DNA"/>
</dbReference>
<feature type="region of interest" description="Disordered" evidence="5">
    <location>
        <begin position="572"/>
        <end position="636"/>
    </location>
</feature>
<dbReference type="Proteomes" id="UP000542342">
    <property type="component" value="Unassembled WGS sequence"/>
</dbReference>
<dbReference type="SUPFAM" id="SSF55781">
    <property type="entry name" value="GAF domain-like"/>
    <property type="match status" value="1"/>
</dbReference>
<dbReference type="PROSITE" id="PS50110">
    <property type="entry name" value="RESPONSE_REGULATORY"/>
    <property type="match status" value="1"/>
</dbReference>
<feature type="compositionally biased region" description="Low complexity" evidence="5">
    <location>
        <begin position="580"/>
        <end position="590"/>
    </location>
</feature>
<dbReference type="InterPro" id="IPR011006">
    <property type="entry name" value="CheY-like_superfamily"/>
</dbReference>
<dbReference type="SUPFAM" id="SSF55785">
    <property type="entry name" value="PYP-like sensor domain (PAS domain)"/>
    <property type="match status" value="1"/>
</dbReference>
<comment type="caution">
    <text evidence="4">Lacks conserved residue(s) required for the propagation of feature annotation.</text>
</comment>
<dbReference type="Gene3D" id="3.30.450.20">
    <property type="entry name" value="PAS domain"/>
    <property type="match status" value="1"/>
</dbReference>
<feature type="compositionally biased region" description="Pro residues" evidence="5">
    <location>
        <begin position="626"/>
        <end position="636"/>
    </location>
</feature>
<dbReference type="Gene3D" id="3.40.50.2300">
    <property type="match status" value="1"/>
</dbReference>
<protein>
    <submittedName>
        <fullName evidence="7">GAF domain-containing protein</fullName>
    </submittedName>
</protein>
<evidence type="ECO:0000256" key="1">
    <source>
        <dbReference type="ARBA" id="ARBA00022553"/>
    </source>
</evidence>
<name>A0A7V8VH86_9BACT</name>
<dbReference type="InterPro" id="IPR001789">
    <property type="entry name" value="Sig_transdc_resp-reg_receiver"/>
</dbReference>
<evidence type="ECO:0000256" key="5">
    <source>
        <dbReference type="SAM" id="MobiDB-lite"/>
    </source>
</evidence>
<dbReference type="InterPro" id="IPR029016">
    <property type="entry name" value="GAF-like_dom_sf"/>
</dbReference>
<reference evidence="7 8" key="1">
    <citation type="submission" date="2020-07" db="EMBL/GenBank/DDBJ databases">
        <title>Thermogemmata thermophila gen. nov., sp. nov., a novel moderate thermophilic planctomycete from a Kamchatka hot spring.</title>
        <authorList>
            <person name="Elcheninov A.G."/>
            <person name="Podosokorskaya O.A."/>
            <person name="Kovaleva O.L."/>
            <person name="Novikov A."/>
            <person name="Bonch-Osmolovskaya E.A."/>
            <person name="Toshchakov S.V."/>
            <person name="Kublanov I.V."/>
        </authorList>
    </citation>
    <scope>NUCLEOTIDE SEQUENCE [LARGE SCALE GENOMIC DNA]</scope>
    <source>
        <strain evidence="7 8">2918</strain>
    </source>
</reference>
<evidence type="ECO:0000313" key="8">
    <source>
        <dbReference type="Proteomes" id="UP000542342"/>
    </source>
</evidence>
<dbReference type="InterPro" id="IPR035965">
    <property type="entry name" value="PAS-like_dom_sf"/>
</dbReference>
<dbReference type="InterPro" id="IPR003018">
    <property type="entry name" value="GAF"/>
</dbReference>
<dbReference type="InterPro" id="IPR000014">
    <property type="entry name" value="PAS"/>
</dbReference>
<gene>
    <name evidence="7" type="ORF">H0921_16555</name>
</gene>
<keyword evidence="8" id="KW-1185">Reference proteome</keyword>
<keyword evidence="1" id="KW-0597">Phosphoprotein</keyword>
<dbReference type="SUPFAM" id="SSF52172">
    <property type="entry name" value="CheY-like"/>
    <property type="match status" value="1"/>
</dbReference>
<keyword evidence="2" id="KW-0808">Transferase</keyword>
<dbReference type="SMART" id="SM00448">
    <property type="entry name" value="REC"/>
    <property type="match status" value="1"/>
</dbReference>
<dbReference type="SMART" id="SM00065">
    <property type="entry name" value="GAF"/>
    <property type="match status" value="1"/>
</dbReference>
<dbReference type="GO" id="GO:0000160">
    <property type="term" value="P:phosphorelay signal transduction system"/>
    <property type="evidence" value="ECO:0007669"/>
    <property type="project" value="InterPro"/>
</dbReference>
<dbReference type="InterPro" id="IPR013656">
    <property type="entry name" value="PAS_4"/>
</dbReference>
<dbReference type="Pfam" id="PF00072">
    <property type="entry name" value="Response_reg"/>
    <property type="match status" value="1"/>
</dbReference>
<dbReference type="Gene3D" id="3.30.450.40">
    <property type="match status" value="1"/>
</dbReference>
<evidence type="ECO:0000256" key="3">
    <source>
        <dbReference type="ARBA" id="ARBA00022777"/>
    </source>
</evidence>
<dbReference type="Pfam" id="PF08448">
    <property type="entry name" value="PAS_4"/>
    <property type="match status" value="1"/>
</dbReference>
<dbReference type="RefSeq" id="WP_194539638.1">
    <property type="nucleotide sequence ID" value="NZ_JACEFB010000019.1"/>
</dbReference>
<keyword evidence="3" id="KW-0418">Kinase</keyword>
<dbReference type="InterPro" id="IPR050595">
    <property type="entry name" value="Bact_response_regulator"/>
</dbReference>
<dbReference type="SMART" id="SM00091">
    <property type="entry name" value="PAS"/>
    <property type="match status" value="1"/>
</dbReference>
<proteinExistence type="predicted"/>
<organism evidence="7 8">
    <name type="scientific">Thermogemmata fonticola</name>
    <dbReference type="NCBI Taxonomy" id="2755323"/>
    <lineage>
        <taxon>Bacteria</taxon>
        <taxon>Pseudomonadati</taxon>
        <taxon>Planctomycetota</taxon>
        <taxon>Planctomycetia</taxon>
        <taxon>Gemmatales</taxon>
        <taxon>Gemmataceae</taxon>
        <taxon>Thermogemmata</taxon>
    </lineage>
</organism>
<dbReference type="Pfam" id="PF01590">
    <property type="entry name" value="GAF"/>
    <property type="match status" value="1"/>
</dbReference>
<accession>A0A7V8VH86</accession>
<evidence type="ECO:0000259" key="6">
    <source>
        <dbReference type="PROSITE" id="PS50110"/>
    </source>
</evidence>